<accession>T0ZB51</accession>
<dbReference type="GO" id="GO:0009307">
    <property type="term" value="P:DNA restriction-modification system"/>
    <property type="evidence" value="ECO:0007669"/>
    <property type="project" value="InterPro"/>
</dbReference>
<keyword evidence="1" id="KW-0489">Methyltransferase</keyword>
<dbReference type="GO" id="GO:0009036">
    <property type="term" value="F:type II site-specific deoxyribonuclease activity"/>
    <property type="evidence" value="ECO:0007669"/>
    <property type="project" value="InterPro"/>
</dbReference>
<sequence>MKGSVAFNLEWNSKDQTFDRDLYAFRTFHEAGVISAAV</sequence>
<dbReference type="EMBL" id="AUZZ01011440">
    <property type="protein sequence ID" value="EQD26199.1"/>
    <property type="molecule type" value="Genomic_DNA"/>
</dbReference>
<keyword evidence="1" id="KW-0255">Endonuclease</keyword>
<keyword evidence="1" id="KW-0808">Transferase</keyword>
<comment type="caution">
    <text evidence="1">The sequence shown here is derived from an EMBL/GenBank/DDBJ whole genome shotgun (WGS) entry which is preliminary data.</text>
</comment>
<dbReference type="GO" id="GO:0009007">
    <property type="term" value="F:site-specific DNA-methyltransferase (adenine-specific) activity"/>
    <property type="evidence" value="ECO:0007669"/>
    <property type="project" value="UniProtKB-EC"/>
</dbReference>
<keyword evidence="1" id="KW-0540">Nuclease</keyword>
<dbReference type="EC" id="2.1.1.72" evidence="1"/>
<dbReference type="GO" id="GO:0032259">
    <property type="term" value="P:methylation"/>
    <property type="evidence" value="ECO:0007669"/>
    <property type="project" value="UniProtKB-KW"/>
</dbReference>
<protein>
    <submittedName>
        <fullName evidence="1">Restriction endonuclease, type II, BglII</fullName>
        <ecNumber evidence="1">2.1.1.72</ecNumber>
    </submittedName>
</protein>
<name>T0ZB51_9ZZZZ</name>
<evidence type="ECO:0000313" key="1">
    <source>
        <dbReference type="EMBL" id="EQD26199.1"/>
    </source>
</evidence>
<dbReference type="AlphaFoldDB" id="T0ZB51"/>
<reference evidence="1" key="1">
    <citation type="submission" date="2013-08" db="EMBL/GenBank/DDBJ databases">
        <authorList>
            <person name="Mendez C."/>
            <person name="Richter M."/>
            <person name="Ferrer M."/>
            <person name="Sanchez J."/>
        </authorList>
    </citation>
    <scope>NUCLEOTIDE SEQUENCE</scope>
</reference>
<dbReference type="Pfam" id="PF09195">
    <property type="entry name" value="Endonuc-BglII"/>
    <property type="match status" value="1"/>
</dbReference>
<feature type="non-terminal residue" evidence="1">
    <location>
        <position position="38"/>
    </location>
</feature>
<organism evidence="1">
    <name type="scientific">mine drainage metagenome</name>
    <dbReference type="NCBI Taxonomy" id="410659"/>
    <lineage>
        <taxon>unclassified sequences</taxon>
        <taxon>metagenomes</taxon>
        <taxon>ecological metagenomes</taxon>
    </lineage>
</organism>
<keyword evidence="1" id="KW-0378">Hydrolase</keyword>
<proteinExistence type="predicted"/>
<dbReference type="InterPro" id="IPR015278">
    <property type="entry name" value="BglII-like"/>
</dbReference>
<reference evidence="1" key="2">
    <citation type="journal article" date="2014" name="ISME J.">
        <title>Microbial stratification in low pH oxic and suboxic macroscopic growths along an acid mine drainage.</title>
        <authorList>
            <person name="Mendez-Garcia C."/>
            <person name="Mesa V."/>
            <person name="Sprenger R.R."/>
            <person name="Richter M."/>
            <person name="Diez M.S."/>
            <person name="Solano J."/>
            <person name="Bargiela R."/>
            <person name="Golyshina O.V."/>
            <person name="Manteca A."/>
            <person name="Ramos J.L."/>
            <person name="Gallego J.R."/>
            <person name="Llorente I."/>
            <person name="Martins Dos Santos V.A."/>
            <person name="Jensen O.N."/>
            <person name="Pelaez A.I."/>
            <person name="Sanchez J."/>
            <person name="Ferrer M."/>
        </authorList>
    </citation>
    <scope>NUCLEOTIDE SEQUENCE</scope>
</reference>
<gene>
    <name evidence="1" type="ORF">B2A_15737</name>
</gene>